<feature type="chain" id="PRO_5044889963" description="CUB domain-containing protein" evidence="3">
    <location>
        <begin position="21"/>
        <end position="395"/>
    </location>
</feature>
<dbReference type="EMBL" id="JBDJPC010000001">
    <property type="protein sequence ID" value="KAL1517807.1"/>
    <property type="molecule type" value="Genomic_DNA"/>
</dbReference>
<keyword evidence="3" id="KW-0732">Signal</keyword>
<accession>A0ABD1FEW2</accession>
<organism evidence="5 6">
    <name type="scientific">Hypothenemus hampei</name>
    <name type="common">Coffee berry borer</name>
    <dbReference type="NCBI Taxonomy" id="57062"/>
    <lineage>
        <taxon>Eukaryota</taxon>
        <taxon>Metazoa</taxon>
        <taxon>Ecdysozoa</taxon>
        <taxon>Arthropoda</taxon>
        <taxon>Hexapoda</taxon>
        <taxon>Insecta</taxon>
        <taxon>Pterygota</taxon>
        <taxon>Neoptera</taxon>
        <taxon>Endopterygota</taxon>
        <taxon>Coleoptera</taxon>
        <taxon>Polyphaga</taxon>
        <taxon>Cucujiformia</taxon>
        <taxon>Curculionidae</taxon>
        <taxon>Scolytinae</taxon>
        <taxon>Hypothenemus</taxon>
    </lineage>
</organism>
<dbReference type="SUPFAM" id="SSF49854">
    <property type="entry name" value="Spermadhesin, CUB domain"/>
    <property type="match status" value="2"/>
</dbReference>
<feature type="signal peptide" evidence="3">
    <location>
        <begin position="1"/>
        <end position="20"/>
    </location>
</feature>
<evidence type="ECO:0000256" key="1">
    <source>
        <dbReference type="ARBA" id="ARBA00023157"/>
    </source>
</evidence>
<dbReference type="PROSITE" id="PS01180">
    <property type="entry name" value="CUB"/>
    <property type="match status" value="1"/>
</dbReference>
<keyword evidence="1" id="KW-1015">Disulfide bond</keyword>
<feature type="domain" description="CUB" evidence="4">
    <location>
        <begin position="95"/>
        <end position="211"/>
    </location>
</feature>
<evidence type="ECO:0000259" key="4">
    <source>
        <dbReference type="PROSITE" id="PS01180"/>
    </source>
</evidence>
<dbReference type="AlphaFoldDB" id="A0ABD1FEW2"/>
<protein>
    <recommendedName>
        <fullName evidence="4">CUB domain-containing protein</fullName>
    </recommendedName>
</protein>
<name>A0ABD1FEW2_HYPHA</name>
<dbReference type="Pfam" id="PF26080">
    <property type="entry name" value="CUB_animal"/>
    <property type="match status" value="1"/>
</dbReference>
<keyword evidence="6" id="KW-1185">Reference proteome</keyword>
<comment type="caution">
    <text evidence="5">The sequence shown here is derived from an EMBL/GenBank/DDBJ whole genome shotgun (WGS) entry which is preliminary data.</text>
</comment>
<dbReference type="Pfam" id="PF00431">
    <property type="entry name" value="CUB"/>
    <property type="match status" value="1"/>
</dbReference>
<dbReference type="InterPro" id="IPR000859">
    <property type="entry name" value="CUB_dom"/>
</dbReference>
<dbReference type="Proteomes" id="UP001566132">
    <property type="component" value="Unassembled WGS sequence"/>
</dbReference>
<evidence type="ECO:0000256" key="2">
    <source>
        <dbReference type="PROSITE-ProRule" id="PRU00059"/>
    </source>
</evidence>
<dbReference type="InterPro" id="IPR058698">
    <property type="entry name" value="CUB_metazoa"/>
</dbReference>
<gene>
    <name evidence="5" type="ORF">ABEB36_001530</name>
</gene>
<dbReference type="InterPro" id="IPR035914">
    <property type="entry name" value="Sperma_CUB_dom_sf"/>
</dbReference>
<evidence type="ECO:0000313" key="5">
    <source>
        <dbReference type="EMBL" id="KAL1517807.1"/>
    </source>
</evidence>
<dbReference type="Gene3D" id="2.60.120.290">
    <property type="entry name" value="Spermadhesin, CUB domain"/>
    <property type="match status" value="2"/>
</dbReference>
<reference evidence="5 6" key="1">
    <citation type="submission" date="2024-05" db="EMBL/GenBank/DDBJ databases">
        <title>Genetic variation in Jamaican populations of the coffee berry borer (Hypothenemus hampei).</title>
        <authorList>
            <person name="Errbii M."/>
            <person name="Myrie A."/>
        </authorList>
    </citation>
    <scope>NUCLEOTIDE SEQUENCE [LARGE SCALE GENOMIC DNA]</scope>
    <source>
        <strain evidence="5">JA-Hopewell-2020-01-JO</strain>
        <tissue evidence="5">Whole body</tissue>
    </source>
</reference>
<sequence length="395" mass="42446">MAYKALPFLFFVLNIHKVLTISNLVENVIQAPERSSKQYWPNIGLVRFANDVCNTQEGYRGTCVTRRQCEYIDGFQSGSCTTNGIGRCCLIQRTCGQSSQFNNTYFSSTGFPSTFNSDTSCSFTIIPCPGSCQARIDFLSFTLAQPDGNGNCIQDSMVVTGSGGNVPVICGENSGQHIYVTFVGNNSITITISTSSTADLQRSFNFLVTLIACDCPTLAPAGCLQYYTELTGTVRSFNYGTAMNGAVVQYDNATTVVGTRQLANTNYGICVNMQPGYCGIQWSQSTDSTSFTVTDNTALSEVVTGLPANPLNDGDCTTDFVVIPNPQYPNGTSVGTDRFCGNQLPTVVTYSKPFVLTTVTDASELTSPDVANRGFSLVYNQLACGNTNALLQLTG</sequence>
<proteinExistence type="predicted"/>
<evidence type="ECO:0000256" key="3">
    <source>
        <dbReference type="SAM" id="SignalP"/>
    </source>
</evidence>
<comment type="caution">
    <text evidence="2">Lacks conserved residue(s) required for the propagation of feature annotation.</text>
</comment>
<dbReference type="PANTHER" id="PTHR33236:SF5">
    <property type="entry name" value="CUB DOMAIN-CONTAINING PROTEIN"/>
    <property type="match status" value="1"/>
</dbReference>
<evidence type="ECO:0000313" key="6">
    <source>
        <dbReference type="Proteomes" id="UP001566132"/>
    </source>
</evidence>
<dbReference type="PANTHER" id="PTHR33236">
    <property type="entry name" value="INTRAFLAGELLAR TRANSPORT PROTEIN 122 FAMILY PROTEIN-RELATED"/>
    <property type="match status" value="1"/>
</dbReference>